<dbReference type="RefSeq" id="XP_007927735.1">
    <property type="nucleotide sequence ID" value="XM_007929544.1"/>
</dbReference>
<proteinExistence type="predicted"/>
<evidence type="ECO:0000313" key="2">
    <source>
        <dbReference type="Proteomes" id="UP000016932"/>
    </source>
</evidence>
<dbReference type="VEuPathDB" id="FungiDB:MYCFIDRAFT_175884"/>
<evidence type="ECO:0000313" key="1">
    <source>
        <dbReference type="EMBL" id="EME82345.1"/>
    </source>
</evidence>
<protein>
    <submittedName>
        <fullName evidence="1">Uncharacterized protein</fullName>
    </submittedName>
</protein>
<reference evidence="1 2" key="1">
    <citation type="journal article" date="2012" name="PLoS Pathog.">
        <title>Diverse lifestyles and strategies of plant pathogenesis encoded in the genomes of eighteen Dothideomycetes fungi.</title>
        <authorList>
            <person name="Ohm R.A."/>
            <person name="Feau N."/>
            <person name="Henrissat B."/>
            <person name="Schoch C.L."/>
            <person name="Horwitz B.A."/>
            <person name="Barry K.W."/>
            <person name="Condon B.J."/>
            <person name="Copeland A.C."/>
            <person name="Dhillon B."/>
            <person name="Glaser F."/>
            <person name="Hesse C.N."/>
            <person name="Kosti I."/>
            <person name="LaButti K."/>
            <person name="Lindquist E.A."/>
            <person name="Lucas S."/>
            <person name="Salamov A.A."/>
            <person name="Bradshaw R.E."/>
            <person name="Ciuffetti L."/>
            <person name="Hamelin R.C."/>
            <person name="Kema G.H.J."/>
            <person name="Lawrence C."/>
            <person name="Scott J.A."/>
            <person name="Spatafora J.W."/>
            <person name="Turgeon B.G."/>
            <person name="de Wit P.J.G.M."/>
            <person name="Zhong S."/>
            <person name="Goodwin S.B."/>
            <person name="Grigoriev I.V."/>
        </authorList>
    </citation>
    <scope>NUCLEOTIDE SEQUENCE [LARGE SCALE GENOMIC DNA]</scope>
    <source>
        <strain evidence="1 2">CIRAD86</strain>
    </source>
</reference>
<dbReference type="EMBL" id="KB446559">
    <property type="protein sequence ID" value="EME82345.1"/>
    <property type="molecule type" value="Genomic_DNA"/>
</dbReference>
<dbReference type="Proteomes" id="UP000016932">
    <property type="component" value="Unassembled WGS sequence"/>
</dbReference>
<name>M2YXB2_PSEFD</name>
<accession>M2YXB2</accession>
<gene>
    <name evidence="1" type="ORF">MYCFIDRAFT_175884</name>
</gene>
<dbReference type="KEGG" id="pfj:MYCFIDRAFT_175884"/>
<dbReference type="AlphaFoldDB" id="M2YXB2"/>
<dbReference type="HOGENOM" id="CLU_2360638_0_0_1"/>
<keyword evidence="2" id="KW-1185">Reference proteome</keyword>
<sequence>MSSAGSHVLAESFCDMLSASAQRSREPMRTNHANFRRVHVQYAFEASTFGVACISNLETAVSLSSRSRSKWVRENFGGSSATKVLIVYRSRISSSG</sequence>
<organism evidence="1 2">
    <name type="scientific">Pseudocercospora fijiensis (strain CIRAD86)</name>
    <name type="common">Black leaf streak disease fungus</name>
    <name type="synonym">Mycosphaerella fijiensis</name>
    <dbReference type="NCBI Taxonomy" id="383855"/>
    <lineage>
        <taxon>Eukaryota</taxon>
        <taxon>Fungi</taxon>
        <taxon>Dikarya</taxon>
        <taxon>Ascomycota</taxon>
        <taxon>Pezizomycotina</taxon>
        <taxon>Dothideomycetes</taxon>
        <taxon>Dothideomycetidae</taxon>
        <taxon>Mycosphaerellales</taxon>
        <taxon>Mycosphaerellaceae</taxon>
        <taxon>Pseudocercospora</taxon>
    </lineage>
</organism>
<dbReference type="GeneID" id="19333460"/>